<dbReference type="EMBL" id="BGPR01002405">
    <property type="protein sequence ID" value="GBM72867.1"/>
    <property type="molecule type" value="Genomic_DNA"/>
</dbReference>
<protein>
    <submittedName>
        <fullName evidence="1">Uncharacterized protein</fullName>
    </submittedName>
</protein>
<dbReference type="Proteomes" id="UP000499080">
    <property type="component" value="Unassembled WGS sequence"/>
</dbReference>
<keyword evidence="2" id="KW-1185">Reference proteome</keyword>
<reference evidence="1 2" key="1">
    <citation type="journal article" date="2019" name="Sci. Rep.">
        <title>Orb-weaving spider Araneus ventricosus genome elucidates the spidroin gene catalogue.</title>
        <authorList>
            <person name="Kono N."/>
            <person name="Nakamura H."/>
            <person name="Ohtoshi R."/>
            <person name="Moran D.A.P."/>
            <person name="Shinohara A."/>
            <person name="Yoshida Y."/>
            <person name="Fujiwara M."/>
            <person name="Mori M."/>
            <person name="Tomita M."/>
            <person name="Arakawa K."/>
        </authorList>
    </citation>
    <scope>NUCLEOTIDE SEQUENCE [LARGE SCALE GENOMIC DNA]</scope>
</reference>
<sequence>MCFCFGTSTNGAPLEVVRFGQFSLVILSLSPVLKQHEDYFGKDLVILNLGQMTRTTQELAPPLQTSTPHQREGVWLSTYDLPCNKPNTRRISSGIGFRIWNPSALKSRPYH</sequence>
<evidence type="ECO:0000313" key="2">
    <source>
        <dbReference type="Proteomes" id="UP000499080"/>
    </source>
</evidence>
<evidence type="ECO:0000313" key="1">
    <source>
        <dbReference type="EMBL" id="GBM72867.1"/>
    </source>
</evidence>
<gene>
    <name evidence="1" type="ORF">AVEN_39763_1</name>
</gene>
<dbReference type="AlphaFoldDB" id="A0A4Y2I548"/>
<name>A0A4Y2I548_ARAVE</name>
<organism evidence="1 2">
    <name type="scientific">Araneus ventricosus</name>
    <name type="common">Orbweaver spider</name>
    <name type="synonym">Epeira ventricosa</name>
    <dbReference type="NCBI Taxonomy" id="182803"/>
    <lineage>
        <taxon>Eukaryota</taxon>
        <taxon>Metazoa</taxon>
        <taxon>Ecdysozoa</taxon>
        <taxon>Arthropoda</taxon>
        <taxon>Chelicerata</taxon>
        <taxon>Arachnida</taxon>
        <taxon>Araneae</taxon>
        <taxon>Araneomorphae</taxon>
        <taxon>Entelegynae</taxon>
        <taxon>Araneoidea</taxon>
        <taxon>Araneidae</taxon>
        <taxon>Araneus</taxon>
    </lineage>
</organism>
<comment type="caution">
    <text evidence="1">The sequence shown here is derived from an EMBL/GenBank/DDBJ whole genome shotgun (WGS) entry which is preliminary data.</text>
</comment>
<proteinExistence type="predicted"/>
<accession>A0A4Y2I548</accession>